<organism evidence="1 2">
    <name type="scientific">Rhodopirellula baltica (strain DSM 10527 / NCIMB 13988 / SH1)</name>
    <dbReference type="NCBI Taxonomy" id="243090"/>
    <lineage>
        <taxon>Bacteria</taxon>
        <taxon>Pseudomonadati</taxon>
        <taxon>Planctomycetota</taxon>
        <taxon>Planctomycetia</taxon>
        <taxon>Pirellulales</taxon>
        <taxon>Pirellulaceae</taxon>
        <taxon>Rhodopirellula</taxon>
    </lineage>
</organism>
<dbReference type="EMBL" id="BX294148">
    <property type="protein sequence ID" value="CAD75815.1"/>
    <property type="molecule type" value="Genomic_DNA"/>
</dbReference>
<keyword evidence="2" id="KW-1185">Reference proteome</keyword>
<gene>
    <name evidence="1" type="ordered locus">RB8594</name>
</gene>
<protein>
    <submittedName>
        <fullName evidence="1">Uncharacterized protein</fullName>
    </submittedName>
</protein>
<reference evidence="1 2" key="1">
    <citation type="journal article" date="2003" name="Proc. Natl. Acad. Sci. U.S.A.">
        <title>Complete genome sequence of the marine planctomycete Pirellula sp. strain 1.</title>
        <authorList>
            <person name="Gloeckner F.O."/>
            <person name="Kube M."/>
            <person name="Bauer M."/>
            <person name="Teeling H."/>
            <person name="Lombardot T."/>
            <person name="Ludwig W."/>
            <person name="Gade D."/>
            <person name="Beck A."/>
            <person name="Borzym K."/>
            <person name="Heitmann K."/>
            <person name="Rabus R."/>
            <person name="Schlesner H."/>
            <person name="Amann R."/>
            <person name="Reinhardt R."/>
        </authorList>
    </citation>
    <scope>NUCLEOTIDE SEQUENCE [LARGE SCALE GENOMIC DNA]</scope>
    <source>
        <strain evidence="2">DSM 10527 / NCIMB 13988 / SH1</strain>
    </source>
</reference>
<dbReference type="Proteomes" id="UP000001025">
    <property type="component" value="Chromosome"/>
</dbReference>
<dbReference type="AlphaFoldDB" id="Q7UMT8"/>
<dbReference type="KEGG" id="rba:RB8594"/>
<evidence type="ECO:0000313" key="2">
    <source>
        <dbReference type="Proteomes" id="UP000001025"/>
    </source>
</evidence>
<sequence length="41" mass="4527">MNAPDSGAPTYFRNVGVHLNVLVGNHIKPISHRRKGDLDET</sequence>
<name>Q7UMT8_RHOBA</name>
<dbReference type="EnsemblBacteria" id="CAD75815">
    <property type="protein sequence ID" value="CAD75815"/>
    <property type="gene ID" value="RB8594"/>
</dbReference>
<dbReference type="HOGENOM" id="CLU_3275770_0_0_0"/>
<accession>Q7UMT8</accession>
<evidence type="ECO:0000313" key="1">
    <source>
        <dbReference type="EMBL" id="CAD75815.1"/>
    </source>
</evidence>
<proteinExistence type="predicted"/>
<dbReference type="InParanoid" id="Q7UMT8"/>